<feature type="region of interest" description="Disordered" evidence="1">
    <location>
        <begin position="119"/>
        <end position="150"/>
    </location>
</feature>
<evidence type="ECO:0000256" key="1">
    <source>
        <dbReference type="SAM" id="MobiDB-lite"/>
    </source>
</evidence>
<evidence type="ECO:0000313" key="3">
    <source>
        <dbReference type="Proteomes" id="UP000308197"/>
    </source>
</evidence>
<dbReference type="InParanoid" id="A0A5C3NZM7"/>
<dbReference type="Proteomes" id="UP000308197">
    <property type="component" value="Unassembled WGS sequence"/>
</dbReference>
<sequence length="373" mass="41186">MPNLLSSFQALITRYLRPMDHSRFLPSLLDKQDGQSCPFQDFHSQYLRCLGDYFHSVQNTAGSERPLLARCRISRVELMKKPSLAQHEYILMYITIDGAPWADQPSRVGKLVCERAGAVPEDSSSSSSSSSSDTTRQKLPESIRLSGAPGPRALDQYVVYGPDSNVGHLDDVAYRQEMSPTSSLPLTFLFAIVDVIHEDSQYYLVLTRQCYYFALLLYRALIQQRAAELKALTMRDPNLIVNEGDHTTTHSLLAGTFQVHFKLVGGDDIEKHNARLDASFTQAFAAWQAKAQGREDIWSVGKDKDEALAAKDEALAAKDEALAAKDEVLAAKDEVLAAKDEVLAAKDEEILRLRATVAATQMAGSNAVSTAES</sequence>
<dbReference type="EMBL" id="ML211440">
    <property type="protein sequence ID" value="TFK82896.1"/>
    <property type="molecule type" value="Genomic_DNA"/>
</dbReference>
<reference evidence="2 3" key="1">
    <citation type="journal article" date="2019" name="Nat. Ecol. Evol.">
        <title>Megaphylogeny resolves global patterns of mushroom evolution.</title>
        <authorList>
            <person name="Varga T."/>
            <person name="Krizsan K."/>
            <person name="Foldi C."/>
            <person name="Dima B."/>
            <person name="Sanchez-Garcia M."/>
            <person name="Sanchez-Ramirez S."/>
            <person name="Szollosi G.J."/>
            <person name="Szarkandi J.G."/>
            <person name="Papp V."/>
            <person name="Albert L."/>
            <person name="Andreopoulos W."/>
            <person name="Angelini C."/>
            <person name="Antonin V."/>
            <person name="Barry K.W."/>
            <person name="Bougher N.L."/>
            <person name="Buchanan P."/>
            <person name="Buyck B."/>
            <person name="Bense V."/>
            <person name="Catcheside P."/>
            <person name="Chovatia M."/>
            <person name="Cooper J."/>
            <person name="Damon W."/>
            <person name="Desjardin D."/>
            <person name="Finy P."/>
            <person name="Geml J."/>
            <person name="Haridas S."/>
            <person name="Hughes K."/>
            <person name="Justo A."/>
            <person name="Karasinski D."/>
            <person name="Kautmanova I."/>
            <person name="Kiss B."/>
            <person name="Kocsube S."/>
            <person name="Kotiranta H."/>
            <person name="LaButti K.M."/>
            <person name="Lechner B.E."/>
            <person name="Liimatainen K."/>
            <person name="Lipzen A."/>
            <person name="Lukacs Z."/>
            <person name="Mihaltcheva S."/>
            <person name="Morgado L.N."/>
            <person name="Niskanen T."/>
            <person name="Noordeloos M.E."/>
            <person name="Ohm R.A."/>
            <person name="Ortiz-Santana B."/>
            <person name="Ovrebo C."/>
            <person name="Racz N."/>
            <person name="Riley R."/>
            <person name="Savchenko A."/>
            <person name="Shiryaev A."/>
            <person name="Soop K."/>
            <person name="Spirin V."/>
            <person name="Szebenyi C."/>
            <person name="Tomsovsky M."/>
            <person name="Tulloss R.E."/>
            <person name="Uehling J."/>
            <person name="Grigoriev I.V."/>
            <person name="Vagvolgyi C."/>
            <person name="Papp T."/>
            <person name="Martin F.M."/>
            <person name="Miettinen O."/>
            <person name="Hibbett D.S."/>
            <person name="Nagy L.G."/>
        </authorList>
    </citation>
    <scope>NUCLEOTIDE SEQUENCE [LARGE SCALE GENOMIC DNA]</scope>
    <source>
        <strain evidence="2 3">HHB13444</strain>
    </source>
</reference>
<evidence type="ECO:0000313" key="2">
    <source>
        <dbReference type="EMBL" id="TFK82896.1"/>
    </source>
</evidence>
<feature type="compositionally biased region" description="Low complexity" evidence="1">
    <location>
        <begin position="123"/>
        <end position="132"/>
    </location>
</feature>
<gene>
    <name evidence="2" type="ORF">K466DRAFT_590193</name>
</gene>
<dbReference type="AlphaFoldDB" id="A0A5C3NZM7"/>
<protein>
    <submittedName>
        <fullName evidence="2">Uncharacterized protein</fullName>
    </submittedName>
</protein>
<dbReference type="STRING" id="1314778.A0A5C3NZM7"/>
<accession>A0A5C3NZM7</accession>
<name>A0A5C3NZM7_9APHY</name>
<keyword evidence="3" id="KW-1185">Reference proteome</keyword>
<organism evidence="2 3">
    <name type="scientific">Polyporus arcularius HHB13444</name>
    <dbReference type="NCBI Taxonomy" id="1314778"/>
    <lineage>
        <taxon>Eukaryota</taxon>
        <taxon>Fungi</taxon>
        <taxon>Dikarya</taxon>
        <taxon>Basidiomycota</taxon>
        <taxon>Agaricomycotina</taxon>
        <taxon>Agaricomycetes</taxon>
        <taxon>Polyporales</taxon>
        <taxon>Polyporaceae</taxon>
        <taxon>Polyporus</taxon>
    </lineage>
</organism>
<proteinExistence type="predicted"/>